<evidence type="ECO:0000256" key="1">
    <source>
        <dbReference type="SAM" id="MobiDB-lite"/>
    </source>
</evidence>
<protein>
    <submittedName>
        <fullName evidence="2">Uncharacterized protein</fullName>
    </submittedName>
</protein>
<feature type="compositionally biased region" description="Basic residues" evidence="1">
    <location>
        <begin position="100"/>
        <end position="110"/>
    </location>
</feature>
<organism evidence="2 3">
    <name type="scientific">Staurois parvus</name>
    <dbReference type="NCBI Taxonomy" id="386267"/>
    <lineage>
        <taxon>Eukaryota</taxon>
        <taxon>Metazoa</taxon>
        <taxon>Chordata</taxon>
        <taxon>Craniata</taxon>
        <taxon>Vertebrata</taxon>
        <taxon>Euteleostomi</taxon>
        <taxon>Amphibia</taxon>
        <taxon>Batrachia</taxon>
        <taxon>Anura</taxon>
        <taxon>Neobatrachia</taxon>
        <taxon>Ranoidea</taxon>
        <taxon>Ranidae</taxon>
        <taxon>Staurois</taxon>
    </lineage>
</organism>
<keyword evidence="3" id="KW-1185">Reference proteome</keyword>
<feature type="region of interest" description="Disordered" evidence="1">
    <location>
        <begin position="42"/>
        <end position="73"/>
    </location>
</feature>
<proteinExistence type="predicted"/>
<feature type="non-terminal residue" evidence="2">
    <location>
        <position position="183"/>
    </location>
</feature>
<reference evidence="2" key="1">
    <citation type="submission" date="2023-05" db="EMBL/GenBank/DDBJ databases">
        <authorList>
            <person name="Stuckert A."/>
        </authorList>
    </citation>
    <scope>NUCLEOTIDE SEQUENCE</scope>
</reference>
<gene>
    <name evidence="2" type="ORF">SPARVUS_LOCUS4402807</name>
</gene>
<accession>A0ABN9C6A5</accession>
<name>A0ABN9C6A5_9NEOB</name>
<feature type="compositionally biased region" description="Polar residues" evidence="1">
    <location>
        <begin position="118"/>
        <end position="143"/>
    </location>
</feature>
<dbReference type="EMBL" id="CATNWA010008175">
    <property type="protein sequence ID" value="CAI9555564.1"/>
    <property type="molecule type" value="Genomic_DNA"/>
</dbReference>
<evidence type="ECO:0000313" key="2">
    <source>
        <dbReference type="EMBL" id="CAI9555564.1"/>
    </source>
</evidence>
<sequence>MVFLKKYAKRKKRHDRLPSVDIDNNYIKVEEMCILGNDIETLVPSSEEQPRKSKKKKHKDNSDQGLTEISQNGITEWPSFTENSVSNLGAVSGTVLENMKKKHKKKHKRSSVIEDSALESTNGGTDFASQEPQLENLTIQQETPKQKKHKKKHLDKAASDVGAYLALDRNVLRAGSHEFAEPK</sequence>
<feature type="compositionally biased region" description="Polar residues" evidence="1">
    <location>
        <begin position="63"/>
        <end position="73"/>
    </location>
</feature>
<dbReference type="Proteomes" id="UP001162483">
    <property type="component" value="Unassembled WGS sequence"/>
</dbReference>
<feature type="region of interest" description="Disordered" evidence="1">
    <location>
        <begin position="99"/>
        <end position="157"/>
    </location>
</feature>
<evidence type="ECO:0000313" key="3">
    <source>
        <dbReference type="Proteomes" id="UP001162483"/>
    </source>
</evidence>
<comment type="caution">
    <text evidence="2">The sequence shown here is derived from an EMBL/GenBank/DDBJ whole genome shotgun (WGS) entry which is preliminary data.</text>
</comment>